<reference evidence="9" key="1">
    <citation type="journal article" date="2023" name="bioRxiv">
        <title>Improved chromosome-level genome assembly for marigold (Tagetes erecta).</title>
        <authorList>
            <person name="Jiang F."/>
            <person name="Yuan L."/>
            <person name="Wang S."/>
            <person name="Wang H."/>
            <person name="Xu D."/>
            <person name="Wang A."/>
            <person name="Fan W."/>
        </authorList>
    </citation>
    <scope>NUCLEOTIDE SEQUENCE</scope>
    <source>
        <strain evidence="9">WSJ</strain>
        <tissue evidence="9">Leaf</tissue>
    </source>
</reference>
<dbReference type="GO" id="GO:0051301">
    <property type="term" value="P:cell division"/>
    <property type="evidence" value="ECO:0007669"/>
    <property type="project" value="UniProtKB-KW"/>
</dbReference>
<dbReference type="EMBL" id="JAUHHV010000004">
    <property type="protein sequence ID" value="KAK1426282.1"/>
    <property type="molecule type" value="Genomic_DNA"/>
</dbReference>
<organism evidence="9 10">
    <name type="scientific">Tagetes erecta</name>
    <name type="common">African marigold</name>
    <dbReference type="NCBI Taxonomy" id="13708"/>
    <lineage>
        <taxon>Eukaryota</taxon>
        <taxon>Viridiplantae</taxon>
        <taxon>Streptophyta</taxon>
        <taxon>Embryophyta</taxon>
        <taxon>Tracheophyta</taxon>
        <taxon>Spermatophyta</taxon>
        <taxon>Magnoliopsida</taxon>
        <taxon>eudicotyledons</taxon>
        <taxon>Gunneridae</taxon>
        <taxon>Pentapetalae</taxon>
        <taxon>asterids</taxon>
        <taxon>campanulids</taxon>
        <taxon>Asterales</taxon>
        <taxon>Asteraceae</taxon>
        <taxon>Asteroideae</taxon>
        <taxon>Heliantheae alliance</taxon>
        <taxon>Tageteae</taxon>
        <taxon>Tagetes</taxon>
    </lineage>
</organism>
<dbReference type="PANTHER" id="PTHR19918">
    <property type="entry name" value="CELL DIVISION CYCLE 20 CDC20 FIZZY -RELATED"/>
    <property type="match status" value="1"/>
</dbReference>
<evidence type="ECO:0000256" key="7">
    <source>
        <dbReference type="PROSITE-ProRule" id="PRU00221"/>
    </source>
</evidence>
<dbReference type="GO" id="GO:0031145">
    <property type="term" value="P:anaphase-promoting complex-dependent catabolic process"/>
    <property type="evidence" value="ECO:0007669"/>
    <property type="project" value="TreeGrafter"/>
</dbReference>
<dbReference type="GO" id="GO:0005680">
    <property type="term" value="C:anaphase-promoting complex"/>
    <property type="evidence" value="ECO:0007669"/>
    <property type="project" value="TreeGrafter"/>
</dbReference>
<evidence type="ECO:0000313" key="10">
    <source>
        <dbReference type="Proteomes" id="UP001229421"/>
    </source>
</evidence>
<evidence type="ECO:0000259" key="8">
    <source>
        <dbReference type="Pfam" id="PF12894"/>
    </source>
</evidence>
<dbReference type="InterPro" id="IPR033010">
    <property type="entry name" value="Cdc20/Fizzy"/>
</dbReference>
<comment type="caution">
    <text evidence="9">The sequence shown here is derived from an EMBL/GenBank/DDBJ whole genome shotgun (WGS) entry which is preliminary data.</text>
</comment>
<feature type="repeat" description="WD" evidence="7">
    <location>
        <begin position="61"/>
        <end position="102"/>
    </location>
</feature>
<gene>
    <name evidence="9" type="ORF">QVD17_14953</name>
</gene>
<dbReference type="Gene3D" id="2.130.10.10">
    <property type="entry name" value="YVTN repeat-like/Quinoprotein amine dehydrogenase"/>
    <property type="match status" value="1"/>
</dbReference>
<keyword evidence="10" id="KW-1185">Reference proteome</keyword>
<keyword evidence="5" id="KW-0131">Cell cycle</keyword>
<keyword evidence="4" id="KW-0498">Mitosis</keyword>
<proteinExistence type="predicted"/>
<sequence length="174" mass="19731">MFIFFYRQQFNCNRQRELHILLFFHRPLHARVLILLPTTSKRTLEFGCTRSNGNTSELLTVDDDAGPVTSVKWASDGRHISVGLNNSDVHLWDSASNKLLRALRGCHQSRVGSLWDSASNKLLRGCHQSRVGSLDWNNHILTTGGMDDQQWTSHYLLTESKKGKENPIATVTIT</sequence>
<dbReference type="GO" id="GO:0010997">
    <property type="term" value="F:anaphase-promoting complex binding"/>
    <property type="evidence" value="ECO:0007669"/>
    <property type="project" value="InterPro"/>
</dbReference>
<dbReference type="InterPro" id="IPR036322">
    <property type="entry name" value="WD40_repeat_dom_sf"/>
</dbReference>
<dbReference type="GO" id="GO:1990757">
    <property type="term" value="F:ubiquitin ligase activator activity"/>
    <property type="evidence" value="ECO:0007669"/>
    <property type="project" value="TreeGrafter"/>
</dbReference>
<evidence type="ECO:0000313" key="9">
    <source>
        <dbReference type="EMBL" id="KAK1426282.1"/>
    </source>
</evidence>
<protein>
    <recommendedName>
        <fullName evidence="8">Anaphase-promoting complex subunit 4-like WD40 domain-containing protein</fullName>
    </recommendedName>
</protein>
<keyword evidence="1 7" id="KW-0853">WD repeat</keyword>
<dbReference type="InterPro" id="IPR024977">
    <property type="entry name" value="Apc4-like_WD40_dom"/>
</dbReference>
<dbReference type="Pfam" id="PF12894">
    <property type="entry name" value="ANAPC4_WD40"/>
    <property type="match status" value="1"/>
</dbReference>
<dbReference type="InterPro" id="IPR015943">
    <property type="entry name" value="WD40/YVTN_repeat-like_dom_sf"/>
</dbReference>
<dbReference type="SUPFAM" id="SSF50978">
    <property type="entry name" value="WD40 repeat-like"/>
    <property type="match status" value="1"/>
</dbReference>
<dbReference type="AlphaFoldDB" id="A0AAD8KU07"/>
<evidence type="ECO:0000256" key="3">
    <source>
        <dbReference type="ARBA" id="ARBA00022737"/>
    </source>
</evidence>
<evidence type="ECO:0000256" key="5">
    <source>
        <dbReference type="ARBA" id="ARBA00023306"/>
    </source>
</evidence>
<evidence type="ECO:0000256" key="6">
    <source>
        <dbReference type="ARBA" id="ARBA00023425"/>
    </source>
</evidence>
<evidence type="ECO:0000256" key="1">
    <source>
        <dbReference type="ARBA" id="ARBA00022574"/>
    </source>
</evidence>
<dbReference type="Proteomes" id="UP001229421">
    <property type="component" value="Unassembled WGS sequence"/>
</dbReference>
<dbReference type="PROSITE" id="PS50082">
    <property type="entry name" value="WD_REPEATS_2"/>
    <property type="match status" value="1"/>
</dbReference>
<dbReference type="PANTHER" id="PTHR19918:SF8">
    <property type="entry name" value="FI02843P"/>
    <property type="match status" value="1"/>
</dbReference>
<accession>A0AAD8KU07</accession>
<evidence type="ECO:0000256" key="4">
    <source>
        <dbReference type="ARBA" id="ARBA00022776"/>
    </source>
</evidence>
<dbReference type="InterPro" id="IPR001680">
    <property type="entry name" value="WD40_rpt"/>
</dbReference>
<dbReference type="GO" id="GO:1905786">
    <property type="term" value="P:positive regulation of anaphase-promoting complex-dependent catabolic process"/>
    <property type="evidence" value="ECO:0007669"/>
    <property type="project" value="TreeGrafter"/>
</dbReference>
<evidence type="ECO:0000256" key="2">
    <source>
        <dbReference type="ARBA" id="ARBA00022618"/>
    </source>
</evidence>
<feature type="domain" description="Anaphase-promoting complex subunit 4-like WD40" evidence="8">
    <location>
        <begin position="48"/>
        <end position="104"/>
    </location>
</feature>
<comment type="function">
    <text evidence="6">Component of the anaphase promoting complex/cyclosome (APC/C), a cell cycle-regulated E3 ubiquitin-protein ligase complex that controls progression through mitosis and the G1 phase of the cell cycle.</text>
</comment>
<keyword evidence="3" id="KW-0677">Repeat</keyword>
<name>A0AAD8KU07_TARER</name>
<keyword evidence="2" id="KW-0132">Cell division</keyword>